<feature type="region of interest" description="Disordered" evidence="1">
    <location>
        <begin position="1"/>
        <end position="20"/>
    </location>
</feature>
<gene>
    <name evidence="3" type="ORF">M409DRAFT_22589</name>
</gene>
<dbReference type="EMBL" id="ML993594">
    <property type="protein sequence ID" value="KAF2167161.1"/>
    <property type="molecule type" value="Genomic_DNA"/>
</dbReference>
<dbReference type="SUPFAM" id="SSF81383">
    <property type="entry name" value="F-box domain"/>
    <property type="match status" value="1"/>
</dbReference>
<keyword evidence="4" id="KW-1185">Reference proteome</keyword>
<name>A0A6A6CJE0_ZASCE</name>
<dbReference type="Proteomes" id="UP000799537">
    <property type="component" value="Unassembled WGS sequence"/>
</dbReference>
<sequence length="353" mass="40875">MVGAKRSASSAPDRRMNSKKPRVNVFSSHGMLTRGITTAMTRNAVLNTSELLVGILQYLHISDLVAFRRVNKYFKATIDSSPQLQINMFLRSTTSCKRFWLYNHATASVYPYVRGDAQRYGDKWVVGHSVMRPSTLNPLLFKTDEEERRPPLKCRARNCESIRFTQRPDVSRSKQDSIFHRMFICQPPVAFVEFQITYNPNKSSRRRAIDGWRYPDLPIRGKVRNKKGVTFGDLMKKIREEIKERTPEYLPSSGFRIHVSDKRQSRLSQVWMLGAILVSEEEKKVVEGDVEDPRRVSPLAEKMRKPEFLRDEAEDIKKSHGCWSRGDYEFAGDPEMSEEIRVKYEDGGVQMDI</sequence>
<protein>
    <recommendedName>
        <fullName evidence="2">F-box domain-containing protein</fullName>
    </recommendedName>
</protein>
<evidence type="ECO:0000313" key="4">
    <source>
        <dbReference type="Proteomes" id="UP000799537"/>
    </source>
</evidence>
<dbReference type="RefSeq" id="XP_033668050.1">
    <property type="nucleotide sequence ID" value="XM_033806403.1"/>
</dbReference>
<organism evidence="3 4">
    <name type="scientific">Zasmidium cellare ATCC 36951</name>
    <dbReference type="NCBI Taxonomy" id="1080233"/>
    <lineage>
        <taxon>Eukaryota</taxon>
        <taxon>Fungi</taxon>
        <taxon>Dikarya</taxon>
        <taxon>Ascomycota</taxon>
        <taxon>Pezizomycotina</taxon>
        <taxon>Dothideomycetes</taxon>
        <taxon>Dothideomycetidae</taxon>
        <taxon>Mycosphaerellales</taxon>
        <taxon>Mycosphaerellaceae</taxon>
        <taxon>Zasmidium</taxon>
    </lineage>
</organism>
<evidence type="ECO:0000259" key="2">
    <source>
        <dbReference type="Pfam" id="PF00646"/>
    </source>
</evidence>
<dbReference type="Pfam" id="PF00646">
    <property type="entry name" value="F-box"/>
    <property type="match status" value="1"/>
</dbReference>
<dbReference type="GeneID" id="54559675"/>
<dbReference type="AlphaFoldDB" id="A0A6A6CJE0"/>
<dbReference type="OrthoDB" id="3800738at2759"/>
<proteinExistence type="predicted"/>
<dbReference type="InterPro" id="IPR036047">
    <property type="entry name" value="F-box-like_dom_sf"/>
</dbReference>
<reference evidence="3" key="1">
    <citation type="journal article" date="2020" name="Stud. Mycol.">
        <title>101 Dothideomycetes genomes: a test case for predicting lifestyles and emergence of pathogens.</title>
        <authorList>
            <person name="Haridas S."/>
            <person name="Albert R."/>
            <person name="Binder M."/>
            <person name="Bloem J."/>
            <person name="Labutti K."/>
            <person name="Salamov A."/>
            <person name="Andreopoulos B."/>
            <person name="Baker S."/>
            <person name="Barry K."/>
            <person name="Bills G."/>
            <person name="Bluhm B."/>
            <person name="Cannon C."/>
            <person name="Castanera R."/>
            <person name="Culley D."/>
            <person name="Daum C."/>
            <person name="Ezra D."/>
            <person name="Gonzalez J."/>
            <person name="Henrissat B."/>
            <person name="Kuo A."/>
            <person name="Liang C."/>
            <person name="Lipzen A."/>
            <person name="Lutzoni F."/>
            <person name="Magnuson J."/>
            <person name="Mondo S."/>
            <person name="Nolan M."/>
            <person name="Ohm R."/>
            <person name="Pangilinan J."/>
            <person name="Park H.-J."/>
            <person name="Ramirez L."/>
            <person name="Alfaro M."/>
            <person name="Sun H."/>
            <person name="Tritt A."/>
            <person name="Yoshinaga Y."/>
            <person name="Zwiers L.-H."/>
            <person name="Turgeon B."/>
            <person name="Goodwin S."/>
            <person name="Spatafora J."/>
            <person name="Crous P."/>
            <person name="Grigoriev I."/>
        </authorList>
    </citation>
    <scope>NUCLEOTIDE SEQUENCE</scope>
    <source>
        <strain evidence="3">ATCC 36951</strain>
    </source>
</reference>
<evidence type="ECO:0000313" key="3">
    <source>
        <dbReference type="EMBL" id="KAF2167161.1"/>
    </source>
</evidence>
<evidence type="ECO:0000256" key="1">
    <source>
        <dbReference type="SAM" id="MobiDB-lite"/>
    </source>
</evidence>
<accession>A0A6A6CJE0</accession>
<dbReference type="InterPro" id="IPR001810">
    <property type="entry name" value="F-box_dom"/>
</dbReference>
<feature type="domain" description="F-box" evidence="2">
    <location>
        <begin position="49"/>
        <end position="82"/>
    </location>
</feature>